<dbReference type="PANTHER" id="PTHR46538">
    <property type="entry name" value="PROTEIN KINASE DOMAIN-CONTAINING PROTEIN"/>
    <property type="match status" value="1"/>
</dbReference>
<keyword evidence="8" id="KW-1185">Reference proteome</keyword>
<feature type="binding site" evidence="3">
    <location>
        <position position="65"/>
    </location>
    <ligand>
        <name>ATP</name>
        <dbReference type="ChEBI" id="CHEBI:30616"/>
    </ligand>
</feature>
<proteinExistence type="inferred from homology"/>
<evidence type="ECO:0000259" key="6">
    <source>
        <dbReference type="PROSITE" id="PS50011"/>
    </source>
</evidence>
<dbReference type="InterPro" id="IPR051585">
    <property type="entry name" value="STE20_Ser/Thr_Kinases"/>
</dbReference>
<gene>
    <name evidence="7" type="ORF">J1605_016895</name>
</gene>
<comment type="similarity">
    <text evidence="4">Belongs to the protein kinase superfamily.</text>
</comment>
<dbReference type="InterPro" id="IPR017441">
    <property type="entry name" value="Protein_kinase_ATP_BS"/>
</dbReference>
<keyword evidence="4" id="KW-0723">Serine/threonine-protein kinase</keyword>
<evidence type="ECO:0000256" key="5">
    <source>
        <dbReference type="SAM" id="MobiDB-lite"/>
    </source>
</evidence>
<dbReference type="Gene3D" id="1.10.510.10">
    <property type="entry name" value="Transferase(Phosphotransferase) domain 1"/>
    <property type="match status" value="1"/>
</dbReference>
<dbReference type="PANTHER" id="PTHR46538:SF2">
    <property type="entry name" value="NON-SPECIFIC SERINE_THREONINE PROTEIN KINASE"/>
    <property type="match status" value="1"/>
</dbReference>
<dbReference type="SUPFAM" id="SSF56112">
    <property type="entry name" value="Protein kinase-like (PK-like)"/>
    <property type="match status" value="1"/>
</dbReference>
<evidence type="ECO:0000313" key="8">
    <source>
        <dbReference type="Proteomes" id="UP001159641"/>
    </source>
</evidence>
<dbReference type="GO" id="GO:0004674">
    <property type="term" value="F:protein serine/threonine kinase activity"/>
    <property type="evidence" value="ECO:0007669"/>
    <property type="project" value="UniProtKB-KW"/>
</dbReference>
<evidence type="ECO:0000256" key="1">
    <source>
        <dbReference type="ARBA" id="ARBA00022741"/>
    </source>
</evidence>
<dbReference type="PROSITE" id="PS00107">
    <property type="entry name" value="PROTEIN_KINASE_ATP"/>
    <property type="match status" value="1"/>
</dbReference>
<keyword evidence="1 3" id="KW-0547">Nucleotide-binding</keyword>
<dbReference type="PROSITE" id="PS50011">
    <property type="entry name" value="PROTEIN_KINASE_DOM"/>
    <property type="match status" value="1"/>
</dbReference>
<accession>A0AB34I0K4</accession>
<keyword evidence="4" id="KW-0808">Transferase</keyword>
<dbReference type="GO" id="GO:0005524">
    <property type="term" value="F:ATP binding"/>
    <property type="evidence" value="ECO:0007669"/>
    <property type="project" value="UniProtKB-UniRule"/>
</dbReference>
<name>A0AB34I0K4_ESCRO</name>
<reference evidence="7 8" key="1">
    <citation type="submission" date="2022-11" db="EMBL/GenBank/DDBJ databases">
        <title>Whole genome sequence of Eschrichtius robustus ER-17-0199.</title>
        <authorList>
            <person name="Bruniche-Olsen A."/>
            <person name="Black A.N."/>
            <person name="Fields C.J."/>
            <person name="Walden K."/>
            <person name="Dewoody J.A."/>
        </authorList>
    </citation>
    <scope>NUCLEOTIDE SEQUENCE [LARGE SCALE GENOMIC DNA]</scope>
    <source>
        <strain evidence="7">ER-17-0199</strain>
        <tissue evidence="7">Blubber</tissue>
    </source>
</reference>
<dbReference type="Proteomes" id="UP001159641">
    <property type="component" value="Unassembled WGS sequence"/>
</dbReference>
<comment type="caution">
    <text evidence="7">The sequence shown here is derived from an EMBL/GenBank/DDBJ whole genome shotgun (WGS) entry which is preliminary data.</text>
</comment>
<dbReference type="FunFam" id="3.30.200.20:FF:000120">
    <property type="entry name" value="STE20-like serine/threonine-protein kinase"/>
    <property type="match status" value="1"/>
</dbReference>
<evidence type="ECO:0000313" key="7">
    <source>
        <dbReference type="EMBL" id="KAJ8798012.1"/>
    </source>
</evidence>
<organism evidence="7 8">
    <name type="scientific">Eschrichtius robustus</name>
    <name type="common">California gray whale</name>
    <name type="synonym">Eschrichtius gibbosus</name>
    <dbReference type="NCBI Taxonomy" id="9764"/>
    <lineage>
        <taxon>Eukaryota</taxon>
        <taxon>Metazoa</taxon>
        <taxon>Chordata</taxon>
        <taxon>Craniata</taxon>
        <taxon>Vertebrata</taxon>
        <taxon>Euteleostomi</taxon>
        <taxon>Mammalia</taxon>
        <taxon>Eutheria</taxon>
        <taxon>Laurasiatheria</taxon>
        <taxon>Artiodactyla</taxon>
        <taxon>Whippomorpha</taxon>
        <taxon>Cetacea</taxon>
        <taxon>Mysticeti</taxon>
        <taxon>Eschrichtiidae</taxon>
        <taxon>Eschrichtius</taxon>
    </lineage>
</organism>
<keyword evidence="2 3" id="KW-0067">ATP-binding</keyword>
<feature type="region of interest" description="Disordered" evidence="5">
    <location>
        <begin position="196"/>
        <end position="240"/>
    </location>
</feature>
<dbReference type="AlphaFoldDB" id="A0AB34I0K4"/>
<evidence type="ECO:0000256" key="4">
    <source>
        <dbReference type="RuleBase" id="RU000304"/>
    </source>
</evidence>
<dbReference type="SMART" id="SM00220">
    <property type="entry name" value="S_TKc"/>
    <property type="match status" value="1"/>
</dbReference>
<sequence length="390" mass="43698">MAFANFRRILRRSTFEKRKSREYEHVRRDLDPNEVWEIVGELGDGAFGKVYKAKNKETGALAAAKVIETKNEEELEDYIVEIEILATCDHPYIVKLLGAYYYDWKLWIMIEFCPGGAVDAIMLELDRGLTEPQIQVVCRQMLEALTFLHGKKVIHRDLKAGNVLMTLEGDIRLVVASRGHSPLLCAGLPPRRPLPPQSMGSRHVGFSSCGPRAQQLRPAGSTDSQAHVGPRQTQQEGADFGVSAKNLKTLQKRDSFIGTPYWMAPEVVMCETMKDTPYDYKADIWSLGITLIEMAQIEPPHHELNPMRVLLKIAKSDPPTLLMPSKWSAEFRDFLKTALDKNPETRPSAAQLLETNGGSRPFKEEGDQVMAGHAGPREDAGFTLCAMAHL</sequence>
<feature type="compositionally biased region" description="Polar residues" evidence="5">
    <location>
        <begin position="221"/>
        <end position="236"/>
    </location>
</feature>
<evidence type="ECO:0000256" key="2">
    <source>
        <dbReference type="ARBA" id="ARBA00022840"/>
    </source>
</evidence>
<evidence type="ECO:0000256" key="3">
    <source>
        <dbReference type="PROSITE-ProRule" id="PRU10141"/>
    </source>
</evidence>
<dbReference type="InterPro" id="IPR000719">
    <property type="entry name" value="Prot_kinase_dom"/>
</dbReference>
<protein>
    <recommendedName>
        <fullName evidence="6">Protein kinase domain-containing protein</fullName>
    </recommendedName>
</protein>
<dbReference type="PIRSF" id="PIRSF000654">
    <property type="entry name" value="Integrin-linked_kinase"/>
    <property type="match status" value="1"/>
</dbReference>
<dbReference type="Gene3D" id="3.30.200.20">
    <property type="entry name" value="Phosphorylase Kinase, domain 1"/>
    <property type="match status" value="1"/>
</dbReference>
<dbReference type="EMBL" id="JAIQCJ010000090">
    <property type="protein sequence ID" value="KAJ8798012.1"/>
    <property type="molecule type" value="Genomic_DNA"/>
</dbReference>
<dbReference type="PROSITE" id="PS00108">
    <property type="entry name" value="PROTEIN_KINASE_ST"/>
    <property type="match status" value="1"/>
</dbReference>
<keyword evidence="4" id="KW-0418">Kinase</keyword>
<dbReference type="Pfam" id="PF00069">
    <property type="entry name" value="Pkinase"/>
    <property type="match status" value="2"/>
</dbReference>
<dbReference type="InterPro" id="IPR008271">
    <property type="entry name" value="Ser/Thr_kinase_AS"/>
</dbReference>
<dbReference type="InterPro" id="IPR011009">
    <property type="entry name" value="Kinase-like_dom_sf"/>
</dbReference>
<feature type="domain" description="Protein kinase" evidence="6">
    <location>
        <begin position="36"/>
        <end position="363"/>
    </location>
</feature>